<feature type="domain" description="Monodehydroascorbate reductase 3-like C-terminal" evidence="3">
    <location>
        <begin position="18"/>
        <end position="58"/>
    </location>
</feature>
<proteinExistence type="predicted"/>
<reference evidence="4" key="2">
    <citation type="submission" date="2023-06" db="EMBL/GenBank/DDBJ databases">
        <authorList>
            <person name="Ma L."/>
            <person name="Liu K.-W."/>
            <person name="Li Z."/>
            <person name="Hsiao Y.-Y."/>
            <person name="Qi Y."/>
            <person name="Fu T."/>
            <person name="Tang G."/>
            <person name="Zhang D."/>
            <person name="Sun W.-H."/>
            <person name="Liu D.-K."/>
            <person name="Li Y."/>
            <person name="Chen G.-Z."/>
            <person name="Liu X.-D."/>
            <person name="Liao X.-Y."/>
            <person name="Jiang Y.-T."/>
            <person name="Yu X."/>
            <person name="Hao Y."/>
            <person name="Huang J."/>
            <person name="Zhao X.-W."/>
            <person name="Ke S."/>
            <person name="Chen Y.-Y."/>
            <person name="Wu W.-L."/>
            <person name="Hsu J.-L."/>
            <person name="Lin Y.-F."/>
            <person name="Huang M.-D."/>
            <person name="Li C.-Y."/>
            <person name="Huang L."/>
            <person name="Wang Z.-W."/>
            <person name="Zhao X."/>
            <person name="Zhong W.-Y."/>
            <person name="Peng D.-H."/>
            <person name="Ahmad S."/>
            <person name="Lan S."/>
            <person name="Zhang J.-S."/>
            <person name="Tsai W.-C."/>
            <person name="Van De Peer Y."/>
            <person name="Liu Z.-J."/>
        </authorList>
    </citation>
    <scope>NUCLEOTIDE SEQUENCE</scope>
    <source>
        <strain evidence="4">CP</strain>
        <tissue evidence="4">Leaves</tissue>
    </source>
</reference>
<comment type="caution">
    <text evidence="4">The sequence shown here is derived from an EMBL/GenBank/DDBJ whole genome shotgun (WGS) entry which is preliminary data.</text>
</comment>
<evidence type="ECO:0000259" key="3">
    <source>
        <dbReference type="Pfam" id="PF21791"/>
    </source>
</evidence>
<evidence type="ECO:0000256" key="2">
    <source>
        <dbReference type="ARBA" id="ARBA00023027"/>
    </source>
</evidence>
<sequence>MAIKASEEGGSIEPYDYLPYFYSCSFDLSWQFYDDNTGDTVLFGDSDPDSPKPKFGSY</sequence>
<organism evidence="4 5">
    <name type="scientific">Acorus calamus</name>
    <name type="common">Sweet flag</name>
    <dbReference type="NCBI Taxonomy" id="4465"/>
    <lineage>
        <taxon>Eukaryota</taxon>
        <taxon>Viridiplantae</taxon>
        <taxon>Streptophyta</taxon>
        <taxon>Embryophyta</taxon>
        <taxon>Tracheophyta</taxon>
        <taxon>Spermatophyta</taxon>
        <taxon>Magnoliopsida</taxon>
        <taxon>Liliopsida</taxon>
        <taxon>Acoraceae</taxon>
        <taxon>Acorus</taxon>
    </lineage>
</organism>
<keyword evidence="5" id="KW-1185">Reference proteome</keyword>
<gene>
    <name evidence="4" type="ORF">QJS10_CPA02g00931</name>
</gene>
<evidence type="ECO:0000256" key="1">
    <source>
        <dbReference type="ARBA" id="ARBA00001974"/>
    </source>
</evidence>
<dbReference type="SUPFAM" id="SSF55424">
    <property type="entry name" value="FAD/NAD-linked reductases, dimerisation (C-terminal) domain"/>
    <property type="match status" value="1"/>
</dbReference>
<evidence type="ECO:0000313" key="4">
    <source>
        <dbReference type="EMBL" id="KAK1323651.1"/>
    </source>
</evidence>
<protein>
    <submittedName>
        <fullName evidence="4">Monodehydroascorbate reductase, cytoplasmic isoform 4</fullName>
    </submittedName>
</protein>
<reference evidence="4" key="1">
    <citation type="journal article" date="2023" name="Nat. Commun.">
        <title>Diploid and tetraploid genomes of Acorus and the evolution of monocots.</title>
        <authorList>
            <person name="Ma L."/>
            <person name="Liu K.W."/>
            <person name="Li Z."/>
            <person name="Hsiao Y.Y."/>
            <person name="Qi Y."/>
            <person name="Fu T."/>
            <person name="Tang G.D."/>
            <person name="Zhang D."/>
            <person name="Sun W.H."/>
            <person name="Liu D.K."/>
            <person name="Li Y."/>
            <person name="Chen G.Z."/>
            <person name="Liu X.D."/>
            <person name="Liao X.Y."/>
            <person name="Jiang Y.T."/>
            <person name="Yu X."/>
            <person name="Hao Y."/>
            <person name="Huang J."/>
            <person name="Zhao X.W."/>
            <person name="Ke S."/>
            <person name="Chen Y.Y."/>
            <person name="Wu W.L."/>
            <person name="Hsu J.L."/>
            <person name="Lin Y.F."/>
            <person name="Huang M.D."/>
            <person name="Li C.Y."/>
            <person name="Huang L."/>
            <person name="Wang Z.W."/>
            <person name="Zhao X."/>
            <person name="Zhong W.Y."/>
            <person name="Peng D.H."/>
            <person name="Ahmad S."/>
            <person name="Lan S."/>
            <person name="Zhang J.S."/>
            <person name="Tsai W.C."/>
            <person name="Van de Peer Y."/>
            <person name="Liu Z.J."/>
        </authorList>
    </citation>
    <scope>NUCLEOTIDE SEQUENCE</scope>
    <source>
        <strain evidence="4">CP</strain>
    </source>
</reference>
<evidence type="ECO:0000313" key="5">
    <source>
        <dbReference type="Proteomes" id="UP001180020"/>
    </source>
</evidence>
<accession>A0AAV9FCN9</accession>
<dbReference type="Gene3D" id="3.30.390.30">
    <property type="match status" value="1"/>
</dbReference>
<name>A0AAV9FCN9_ACOCL</name>
<comment type="cofactor">
    <cofactor evidence="1">
        <name>FAD</name>
        <dbReference type="ChEBI" id="CHEBI:57692"/>
    </cofactor>
</comment>
<dbReference type="AlphaFoldDB" id="A0AAV9FCN9"/>
<dbReference type="Proteomes" id="UP001180020">
    <property type="component" value="Unassembled WGS sequence"/>
</dbReference>
<dbReference type="InterPro" id="IPR016156">
    <property type="entry name" value="FAD/NAD-linked_Rdtase_dimer_sf"/>
</dbReference>
<dbReference type="Pfam" id="PF21791">
    <property type="entry name" value="MDHAR3-like_C"/>
    <property type="match status" value="1"/>
</dbReference>
<dbReference type="EMBL" id="JAUJYO010000002">
    <property type="protein sequence ID" value="KAK1323651.1"/>
    <property type="molecule type" value="Genomic_DNA"/>
</dbReference>
<dbReference type="InterPro" id="IPR048618">
    <property type="entry name" value="MDHAR3-like_C"/>
</dbReference>
<keyword evidence="2" id="KW-0520">NAD</keyword>